<evidence type="ECO:0000313" key="2">
    <source>
        <dbReference type="Proteomes" id="UP000233551"/>
    </source>
</evidence>
<name>A0A2I0KDB6_PUNGR</name>
<dbReference type="AlphaFoldDB" id="A0A2I0KDB6"/>
<proteinExistence type="predicted"/>
<gene>
    <name evidence="1" type="ORF">CRG98_013076</name>
</gene>
<dbReference type="STRING" id="22663.A0A2I0KDB6"/>
<protein>
    <submittedName>
        <fullName evidence="1">Uncharacterized protein</fullName>
    </submittedName>
</protein>
<dbReference type="Proteomes" id="UP000233551">
    <property type="component" value="Unassembled WGS sequence"/>
</dbReference>
<dbReference type="OrthoDB" id="767245at2759"/>
<sequence>MEESMRDCLRKLALWHTRTFRPITTHDELDLIMSTLGFVGLPPSSPSALSSTAWKEYAYSAQWRRRRHSGHHHHHAPPSPPRPRLPYPRIDGLHSYTYQAFIDAVNFYLEMPDISLLFHIRGMPLQRVEMYKKWRRMQEDESVFVYREGTLDQSTYHLYHRVDGSKQQHHGSSTPGSGSLILRRDKGAANSTAPPPDCVVPLKDIIVV</sequence>
<dbReference type="GeneID" id="116196582"/>
<dbReference type="EMBL" id="PGOL01000672">
    <property type="protein sequence ID" value="PKI66512.1"/>
    <property type="molecule type" value="Genomic_DNA"/>
</dbReference>
<evidence type="ECO:0000313" key="1">
    <source>
        <dbReference type="EMBL" id="PKI66512.1"/>
    </source>
</evidence>
<comment type="caution">
    <text evidence="1">The sequence shown here is derived from an EMBL/GenBank/DDBJ whole genome shotgun (WGS) entry which is preliminary data.</text>
</comment>
<keyword evidence="2" id="KW-1185">Reference proteome</keyword>
<organism evidence="1 2">
    <name type="scientific">Punica granatum</name>
    <name type="common">Pomegranate</name>
    <dbReference type="NCBI Taxonomy" id="22663"/>
    <lineage>
        <taxon>Eukaryota</taxon>
        <taxon>Viridiplantae</taxon>
        <taxon>Streptophyta</taxon>
        <taxon>Embryophyta</taxon>
        <taxon>Tracheophyta</taxon>
        <taxon>Spermatophyta</taxon>
        <taxon>Magnoliopsida</taxon>
        <taxon>eudicotyledons</taxon>
        <taxon>Gunneridae</taxon>
        <taxon>Pentapetalae</taxon>
        <taxon>rosids</taxon>
        <taxon>malvids</taxon>
        <taxon>Myrtales</taxon>
        <taxon>Lythraceae</taxon>
        <taxon>Punica</taxon>
    </lineage>
</organism>
<reference evidence="1 2" key="1">
    <citation type="submission" date="2017-11" db="EMBL/GenBank/DDBJ databases">
        <title>De-novo sequencing of pomegranate (Punica granatum L.) genome.</title>
        <authorList>
            <person name="Akparov Z."/>
            <person name="Amiraslanov A."/>
            <person name="Hajiyeva S."/>
            <person name="Abbasov M."/>
            <person name="Kaur K."/>
            <person name="Hamwieh A."/>
            <person name="Solovyev V."/>
            <person name="Salamov A."/>
            <person name="Braich B."/>
            <person name="Kosarev P."/>
            <person name="Mahmoud A."/>
            <person name="Hajiyev E."/>
            <person name="Babayeva S."/>
            <person name="Izzatullayeva V."/>
            <person name="Mammadov A."/>
            <person name="Mammadov A."/>
            <person name="Sharifova S."/>
            <person name="Ojaghi J."/>
            <person name="Eynullazada K."/>
            <person name="Bayramov B."/>
            <person name="Abdulazimova A."/>
            <person name="Shahmuradov I."/>
        </authorList>
    </citation>
    <scope>NUCLEOTIDE SEQUENCE [LARGE SCALE GENOMIC DNA]</scope>
    <source>
        <strain evidence="2">cv. AG2017</strain>
        <tissue evidence="1">Leaf</tissue>
    </source>
</reference>
<accession>A0A2I0KDB6</accession>